<evidence type="ECO:0000313" key="2">
    <source>
        <dbReference type="EMBL" id="HCT56448.1"/>
    </source>
</evidence>
<dbReference type="EMBL" id="DPIY01000005">
    <property type="protein sequence ID" value="HCT56448.1"/>
    <property type="molecule type" value="Genomic_DNA"/>
</dbReference>
<dbReference type="InterPro" id="IPR014940">
    <property type="entry name" value="BAAT_C"/>
</dbReference>
<dbReference type="Gene3D" id="3.40.50.1820">
    <property type="entry name" value="alpha/beta hydrolase"/>
    <property type="match status" value="1"/>
</dbReference>
<dbReference type="Pfam" id="PF08840">
    <property type="entry name" value="BAAT_C"/>
    <property type="match status" value="1"/>
</dbReference>
<protein>
    <recommendedName>
        <fullName evidence="1">BAAT/Acyl-CoA thioester hydrolase C-terminal domain-containing protein</fullName>
    </recommendedName>
</protein>
<name>A0A3D4V718_9BACT</name>
<organism evidence="2 3">
    <name type="scientific">Gemmatimonas aurantiaca</name>
    <dbReference type="NCBI Taxonomy" id="173480"/>
    <lineage>
        <taxon>Bacteria</taxon>
        <taxon>Pseudomonadati</taxon>
        <taxon>Gemmatimonadota</taxon>
        <taxon>Gemmatimonadia</taxon>
        <taxon>Gemmatimonadales</taxon>
        <taxon>Gemmatimonadaceae</taxon>
        <taxon>Gemmatimonas</taxon>
    </lineage>
</organism>
<dbReference type="InterPro" id="IPR029058">
    <property type="entry name" value="AB_hydrolase_fold"/>
</dbReference>
<dbReference type="GO" id="GO:0047617">
    <property type="term" value="F:fatty acyl-CoA hydrolase activity"/>
    <property type="evidence" value="ECO:0007669"/>
    <property type="project" value="TreeGrafter"/>
</dbReference>
<feature type="domain" description="BAAT/Acyl-CoA thioester hydrolase C-terminal" evidence="1">
    <location>
        <begin position="115"/>
        <end position="260"/>
    </location>
</feature>
<accession>A0A3D4V718</accession>
<dbReference type="GO" id="GO:0006637">
    <property type="term" value="P:acyl-CoA metabolic process"/>
    <property type="evidence" value="ECO:0007669"/>
    <property type="project" value="TreeGrafter"/>
</dbReference>
<dbReference type="PANTHER" id="PTHR10824">
    <property type="entry name" value="ACYL-COENZYME A THIOESTERASE-RELATED"/>
    <property type="match status" value="1"/>
</dbReference>
<comment type="caution">
    <text evidence="2">The sequence shown here is derived from an EMBL/GenBank/DDBJ whole genome shotgun (WGS) entry which is preliminary data.</text>
</comment>
<sequence length="318" mass="33954">MKLLKWTAITLAVLVMILVGSTAFAIHRVDPLVFPPNHGKVEATFFAGPESSHPKPLVVAFGGAEGRNAWASNHWAAERQKFLDEDYAFLAIGYFGSPGTPEHLDRIALEGIYAAIADVARRPDVDGRCIALVGASKGSELALLLASRYPDIDAVAAIAAGYAVFPAHTTTMTTSSFSHHGQSLPFVPLPWSATVPLITGNLRKVFDIMSADTTAVARALIPVEKIHGPVFLLSATQDEYWDSQGMSDAMMKRLKANNFPHVSAHVAISGTHAAPTEHLDEVRKFLAANFKARAATGCEATHGGAVSADSSLHQRAIP</sequence>
<proteinExistence type="predicted"/>
<evidence type="ECO:0000313" key="3">
    <source>
        <dbReference type="Proteomes" id="UP000264071"/>
    </source>
</evidence>
<dbReference type="SUPFAM" id="SSF53474">
    <property type="entry name" value="alpha/beta-Hydrolases"/>
    <property type="match status" value="1"/>
</dbReference>
<dbReference type="AlphaFoldDB" id="A0A3D4V718"/>
<dbReference type="Proteomes" id="UP000264071">
    <property type="component" value="Unassembled WGS sequence"/>
</dbReference>
<dbReference type="OMA" id="EPPYFPW"/>
<dbReference type="PANTHER" id="PTHR10824:SF4">
    <property type="entry name" value="ACYL-COENZYME A THIOESTERASE 1-LIKE"/>
    <property type="match status" value="1"/>
</dbReference>
<reference evidence="2 3" key="1">
    <citation type="journal article" date="2018" name="Nat. Biotechnol.">
        <title>A standardized bacterial taxonomy based on genome phylogeny substantially revises the tree of life.</title>
        <authorList>
            <person name="Parks D.H."/>
            <person name="Chuvochina M."/>
            <person name="Waite D.W."/>
            <person name="Rinke C."/>
            <person name="Skarshewski A."/>
            <person name="Chaumeil P.A."/>
            <person name="Hugenholtz P."/>
        </authorList>
    </citation>
    <scope>NUCLEOTIDE SEQUENCE [LARGE SCALE GENOMIC DNA]</scope>
    <source>
        <strain evidence="2">UBA8844</strain>
    </source>
</reference>
<gene>
    <name evidence="2" type="ORF">DGD08_04460</name>
</gene>
<dbReference type="GO" id="GO:0006631">
    <property type="term" value="P:fatty acid metabolic process"/>
    <property type="evidence" value="ECO:0007669"/>
    <property type="project" value="TreeGrafter"/>
</dbReference>
<evidence type="ECO:0000259" key="1">
    <source>
        <dbReference type="Pfam" id="PF08840"/>
    </source>
</evidence>